<gene>
    <name evidence="1" type="ORF">SS37A_28720</name>
</gene>
<evidence type="ECO:0000313" key="1">
    <source>
        <dbReference type="EMBL" id="BDV35343.1"/>
    </source>
</evidence>
<dbReference type="EMBL" id="AP027142">
    <property type="protein sequence ID" value="BDV35343.1"/>
    <property type="molecule type" value="Genomic_DNA"/>
</dbReference>
<evidence type="ECO:0000313" key="2">
    <source>
        <dbReference type="Proteomes" id="UP001317629"/>
    </source>
</evidence>
<proteinExistence type="predicted"/>
<sequence length="174" mass="19310">MFEAGNARKIDEAFLVQRDWRADGGVRRVRVTRSDILISRRFNGVDMMIAVPAPAYCGVVLDVVEGQDGAPCYRLSLAHRDRDLDVVLAETQDSGDAAADWKYWASWLALPRLAAENGKLARVDAATSSLAALPRRGASSLRSRRPRFLTRRKTGVAARMAEVFAGEREIICYE</sequence>
<dbReference type="RefSeq" id="WP_281928762.1">
    <property type="nucleotide sequence ID" value="NZ_AP027142.1"/>
</dbReference>
<dbReference type="InterPro" id="IPR046083">
    <property type="entry name" value="DUF6101"/>
</dbReference>
<name>A0ABN6VI35_9HYPH</name>
<dbReference type="Pfam" id="PF19596">
    <property type="entry name" value="DUF6101"/>
    <property type="match status" value="1"/>
</dbReference>
<dbReference type="Proteomes" id="UP001317629">
    <property type="component" value="Chromosome"/>
</dbReference>
<keyword evidence="2" id="KW-1185">Reference proteome</keyword>
<protein>
    <submittedName>
        <fullName evidence="1">Uncharacterized protein</fullName>
    </submittedName>
</protein>
<reference evidence="1 2" key="1">
    <citation type="journal article" date="2023" name="Int. J. Syst. Evol. Microbiol.">
        <title>Methylocystis iwaonis sp. nov., a type II methane-oxidizing bacterium from surface soil of a rice paddy field in Japan, and emended description of the genus Methylocystis (ex Whittenbury et al. 1970) Bowman et al. 1993.</title>
        <authorList>
            <person name="Kaise H."/>
            <person name="Sawadogo J.B."/>
            <person name="Alam M.S."/>
            <person name="Ueno C."/>
            <person name="Dianou D."/>
            <person name="Shinjo R."/>
            <person name="Asakawa S."/>
        </authorList>
    </citation>
    <scope>NUCLEOTIDE SEQUENCE [LARGE SCALE GENOMIC DNA]</scope>
    <source>
        <strain evidence="1 2">SS37A-Re</strain>
    </source>
</reference>
<organism evidence="1 2">
    <name type="scientific">Methylocystis iwaonis</name>
    <dbReference type="NCBI Taxonomy" id="2885079"/>
    <lineage>
        <taxon>Bacteria</taxon>
        <taxon>Pseudomonadati</taxon>
        <taxon>Pseudomonadota</taxon>
        <taxon>Alphaproteobacteria</taxon>
        <taxon>Hyphomicrobiales</taxon>
        <taxon>Methylocystaceae</taxon>
        <taxon>Methylocystis</taxon>
    </lineage>
</organism>
<accession>A0ABN6VI35</accession>